<proteinExistence type="predicted"/>
<feature type="region of interest" description="Disordered" evidence="1">
    <location>
        <begin position="1"/>
        <end position="38"/>
    </location>
</feature>
<comment type="caution">
    <text evidence="2">The sequence shown here is derived from an EMBL/GenBank/DDBJ whole genome shotgun (WGS) entry which is preliminary data.</text>
</comment>
<keyword evidence="3" id="KW-1185">Reference proteome</keyword>
<accession>A0A919C432</accession>
<reference evidence="3" key="1">
    <citation type="journal article" date="2019" name="Int. J. Syst. Evol. Microbiol.">
        <title>The Global Catalogue of Microorganisms (GCM) 10K type strain sequencing project: providing services to taxonomists for standard genome sequencing and annotation.</title>
        <authorList>
            <consortium name="The Broad Institute Genomics Platform"/>
            <consortium name="The Broad Institute Genome Sequencing Center for Infectious Disease"/>
            <person name="Wu L."/>
            <person name="Ma J."/>
        </authorList>
    </citation>
    <scope>NUCLEOTIDE SEQUENCE [LARGE SCALE GENOMIC DNA]</scope>
    <source>
        <strain evidence="3">JCM 4253</strain>
    </source>
</reference>
<dbReference type="Proteomes" id="UP000619355">
    <property type="component" value="Unassembled WGS sequence"/>
</dbReference>
<evidence type="ECO:0000313" key="3">
    <source>
        <dbReference type="Proteomes" id="UP000619355"/>
    </source>
</evidence>
<evidence type="ECO:0000256" key="1">
    <source>
        <dbReference type="SAM" id="MobiDB-lite"/>
    </source>
</evidence>
<gene>
    <name evidence="2" type="ORF">GCM10018980_22020</name>
</gene>
<evidence type="ECO:0000313" key="2">
    <source>
        <dbReference type="EMBL" id="GHG44291.1"/>
    </source>
</evidence>
<feature type="compositionally biased region" description="Polar residues" evidence="1">
    <location>
        <begin position="1"/>
        <end position="12"/>
    </location>
</feature>
<name>A0A919C432_9ACTN</name>
<organism evidence="2 3">
    <name type="scientific">Streptomyces capoamus</name>
    <dbReference type="NCBI Taxonomy" id="68183"/>
    <lineage>
        <taxon>Bacteria</taxon>
        <taxon>Bacillati</taxon>
        <taxon>Actinomycetota</taxon>
        <taxon>Actinomycetes</taxon>
        <taxon>Kitasatosporales</taxon>
        <taxon>Streptomycetaceae</taxon>
        <taxon>Streptomyces</taxon>
    </lineage>
</organism>
<dbReference type="EMBL" id="BNBF01000005">
    <property type="protein sequence ID" value="GHG44291.1"/>
    <property type="molecule type" value="Genomic_DNA"/>
</dbReference>
<sequence length="91" mass="9630">MPNQPHATNARTTAGRLAPRTPKEARAKTGKGMPYLGPACPVSSIGTSTIRLARAMVNTACFQSMPTAISPDARVQDAVLWAMPTHSAEKL</sequence>
<dbReference type="AlphaFoldDB" id="A0A919C432"/>
<protein>
    <submittedName>
        <fullName evidence="2">Uncharacterized protein</fullName>
    </submittedName>
</protein>